<sequence length="47" mass="5363">MDASTDVEYPPGCQPIPATINNNERIKRLKVSVAFDFLETFNEKLLH</sequence>
<proteinExistence type="predicted"/>
<dbReference type="Proteomes" id="UP000050794">
    <property type="component" value="Unassembled WGS sequence"/>
</dbReference>
<evidence type="ECO:0000313" key="3">
    <source>
        <dbReference type="WBParaSite" id="TCNE_0001402901-mRNA-1"/>
    </source>
</evidence>
<organism evidence="2 3">
    <name type="scientific">Toxocara canis</name>
    <name type="common">Canine roundworm</name>
    <dbReference type="NCBI Taxonomy" id="6265"/>
    <lineage>
        <taxon>Eukaryota</taxon>
        <taxon>Metazoa</taxon>
        <taxon>Ecdysozoa</taxon>
        <taxon>Nematoda</taxon>
        <taxon>Chromadorea</taxon>
        <taxon>Rhabditida</taxon>
        <taxon>Spirurina</taxon>
        <taxon>Ascaridomorpha</taxon>
        <taxon>Ascaridoidea</taxon>
        <taxon>Toxocaridae</taxon>
        <taxon>Toxocara</taxon>
    </lineage>
</organism>
<gene>
    <name evidence="1" type="ORF">TCNE_LOCUS14029</name>
</gene>
<evidence type="ECO:0000313" key="1">
    <source>
        <dbReference type="EMBL" id="VDM45350.1"/>
    </source>
</evidence>
<accession>A0A183UZV9</accession>
<protein>
    <submittedName>
        <fullName evidence="1 3">Uncharacterized protein</fullName>
    </submittedName>
</protein>
<dbReference type="WBParaSite" id="TCNE_0001402901-mRNA-1">
    <property type="protein sequence ID" value="TCNE_0001402901-mRNA-1"/>
    <property type="gene ID" value="TCNE_0001402901"/>
</dbReference>
<dbReference type="EMBL" id="UYWY01022025">
    <property type="protein sequence ID" value="VDM45350.1"/>
    <property type="molecule type" value="Genomic_DNA"/>
</dbReference>
<reference evidence="3" key="1">
    <citation type="submission" date="2016-06" db="UniProtKB">
        <authorList>
            <consortium name="WormBaseParasite"/>
        </authorList>
    </citation>
    <scope>IDENTIFICATION</scope>
</reference>
<keyword evidence="2" id="KW-1185">Reference proteome</keyword>
<reference evidence="1 2" key="2">
    <citation type="submission" date="2018-11" db="EMBL/GenBank/DDBJ databases">
        <authorList>
            <consortium name="Pathogen Informatics"/>
        </authorList>
    </citation>
    <scope>NUCLEOTIDE SEQUENCE [LARGE SCALE GENOMIC DNA]</scope>
</reference>
<evidence type="ECO:0000313" key="2">
    <source>
        <dbReference type="Proteomes" id="UP000050794"/>
    </source>
</evidence>
<name>A0A183UZV9_TOXCA</name>
<dbReference type="AlphaFoldDB" id="A0A183UZV9"/>